<dbReference type="Pfam" id="PF02845">
    <property type="entry name" value="CUE"/>
    <property type="match status" value="1"/>
</dbReference>
<dbReference type="SUPFAM" id="SSF46934">
    <property type="entry name" value="UBA-like"/>
    <property type="match status" value="1"/>
</dbReference>
<keyword evidence="5" id="KW-1185">Reference proteome</keyword>
<evidence type="ECO:0000256" key="2">
    <source>
        <dbReference type="SAM" id="MobiDB-lite"/>
    </source>
</evidence>
<dbReference type="GO" id="GO:0043130">
    <property type="term" value="F:ubiquitin binding"/>
    <property type="evidence" value="ECO:0007669"/>
    <property type="project" value="InterPro"/>
</dbReference>
<sequence length="300" mass="33273">MSAAVCGSKRSFFEDIPSSPSASVSKKLRRCSPSSPSSVRFAPPPSLLDHLQALFPHMDPELLERALLECGNNIDTAIKRLQELHLGAADATGEKMGPVEELGTTSEQGMPLFLAILIFFMGSSYLRQGKLMYVVEIAGTVTNNGEAADTTAQIPSAPETLPVDGAEWVDLFVGEMMCASSVDDAKARASKLLEVLEKSISEHVAKEAAQSFHKENMMLKEQIQVLIQENTVLKRAVAIQHERQKEYQDKNNELEHLKQLVSQYQEQLRTLEVNNYALTIHLRQAQQNNSIPGRFHPDIF</sequence>
<dbReference type="InterPro" id="IPR003892">
    <property type="entry name" value="CUE"/>
</dbReference>
<comment type="caution">
    <text evidence="4">The sequence shown here is derived from an EMBL/GenBank/DDBJ whole genome shotgun (WGS) entry which is preliminary data.</text>
</comment>
<feature type="coiled-coil region" evidence="1">
    <location>
        <begin position="240"/>
        <end position="274"/>
    </location>
</feature>
<dbReference type="CDD" id="cd14279">
    <property type="entry name" value="CUE"/>
    <property type="match status" value="1"/>
</dbReference>
<accession>A0A7J9AGK0</accession>
<dbReference type="PROSITE" id="PS51140">
    <property type="entry name" value="CUE"/>
    <property type="match status" value="1"/>
</dbReference>
<organism evidence="4 5">
    <name type="scientific">Gossypium laxum</name>
    <dbReference type="NCBI Taxonomy" id="34288"/>
    <lineage>
        <taxon>Eukaryota</taxon>
        <taxon>Viridiplantae</taxon>
        <taxon>Streptophyta</taxon>
        <taxon>Embryophyta</taxon>
        <taxon>Tracheophyta</taxon>
        <taxon>Spermatophyta</taxon>
        <taxon>Magnoliopsida</taxon>
        <taxon>eudicotyledons</taxon>
        <taxon>Gunneridae</taxon>
        <taxon>Pentapetalae</taxon>
        <taxon>rosids</taxon>
        <taxon>malvids</taxon>
        <taxon>Malvales</taxon>
        <taxon>Malvaceae</taxon>
        <taxon>Malvoideae</taxon>
        <taxon>Gossypium</taxon>
    </lineage>
</organism>
<name>A0A7J9AGK0_9ROSI</name>
<evidence type="ECO:0000256" key="1">
    <source>
        <dbReference type="SAM" id="Coils"/>
    </source>
</evidence>
<evidence type="ECO:0000313" key="4">
    <source>
        <dbReference type="EMBL" id="MBA0723198.1"/>
    </source>
</evidence>
<dbReference type="EMBL" id="JABEZV010000010">
    <property type="protein sequence ID" value="MBA0723198.1"/>
    <property type="molecule type" value="Genomic_DNA"/>
</dbReference>
<gene>
    <name evidence="4" type="ORF">Golax_003802</name>
</gene>
<reference evidence="4 5" key="1">
    <citation type="journal article" date="2019" name="Genome Biol. Evol.">
        <title>Insights into the evolution of the New World diploid cottons (Gossypium, subgenus Houzingenia) based on genome sequencing.</title>
        <authorList>
            <person name="Grover C.E."/>
            <person name="Arick M.A. 2nd"/>
            <person name="Thrash A."/>
            <person name="Conover J.L."/>
            <person name="Sanders W.S."/>
            <person name="Peterson D.G."/>
            <person name="Frelichowski J.E."/>
            <person name="Scheffler J.A."/>
            <person name="Scheffler B.E."/>
            <person name="Wendel J.F."/>
        </authorList>
    </citation>
    <scope>NUCLEOTIDE SEQUENCE [LARGE SCALE GENOMIC DNA]</scope>
    <source>
        <strain evidence="4">4</strain>
        <tissue evidence="4">Leaf</tissue>
    </source>
</reference>
<protein>
    <recommendedName>
        <fullName evidence="3">CUE domain-containing protein</fullName>
    </recommendedName>
</protein>
<feature type="domain" description="CUE" evidence="3">
    <location>
        <begin position="43"/>
        <end position="86"/>
    </location>
</feature>
<dbReference type="PANTHER" id="PTHR31245:SF20">
    <property type="entry name" value="F18B13.13 PROTEIN"/>
    <property type="match status" value="1"/>
</dbReference>
<evidence type="ECO:0000259" key="3">
    <source>
        <dbReference type="PROSITE" id="PS51140"/>
    </source>
</evidence>
<dbReference type="AlphaFoldDB" id="A0A7J9AGK0"/>
<keyword evidence="1" id="KW-0175">Coiled coil</keyword>
<feature type="region of interest" description="Disordered" evidence="2">
    <location>
        <begin position="16"/>
        <end position="39"/>
    </location>
</feature>
<evidence type="ECO:0000313" key="5">
    <source>
        <dbReference type="Proteomes" id="UP000593574"/>
    </source>
</evidence>
<dbReference type="Gene3D" id="1.10.8.10">
    <property type="entry name" value="DNA helicase RuvA subunit, C-terminal domain"/>
    <property type="match status" value="1"/>
</dbReference>
<dbReference type="Proteomes" id="UP000593574">
    <property type="component" value="Unassembled WGS sequence"/>
</dbReference>
<dbReference type="PANTHER" id="PTHR31245">
    <property type="entry name" value="UBIQUITIN SYSTEM COMPONENT CUE PROTEIN"/>
    <property type="match status" value="1"/>
</dbReference>
<dbReference type="InterPro" id="IPR009060">
    <property type="entry name" value="UBA-like_sf"/>
</dbReference>
<proteinExistence type="predicted"/>